<evidence type="ECO:0000259" key="1">
    <source>
        <dbReference type="Pfam" id="PF13456"/>
    </source>
</evidence>
<accession>A0AAW2E315</accession>
<evidence type="ECO:0000313" key="3">
    <source>
        <dbReference type="Proteomes" id="UP001459277"/>
    </source>
</evidence>
<dbReference type="Gene3D" id="3.30.420.10">
    <property type="entry name" value="Ribonuclease H-like superfamily/Ribonuclease H"/>
    <property type="match status" value="1"/>
</dbReference>
<reference evidence="2 3" key="1">
    <citation type="submission" date="2024-01" db="EMBL/GenBank/DDBJ databases">
        <title>A telomere-to-telomere, gap-free genome of sweet tea (Lithocarpus litseifolius).</title>
        <authorList>
            <person name="Zhou J."/>
        </authorList>
    </citation>
    <scope>NUCLEOTIDE SEQUENCE [LARGE SCALE GENOMIC DNA]</scope>
    <source>
        <strain evidence="2">Zhou-2022a</strain>
        <tissue evidence="2">Leaf</tissue>
    </source>
</reference>
<protein>
    <recommendedName>
        <fullName evidence="1">RNase H type-1 domain-containing protein</fullName>
    </recommendedName>
</protein>
<dbReference type="Pfam" id="PF13456">
    <property type="entry name" value="RVT_3"/>
    <property type="match status" value="1"/>
</dbReference>
<proteinExistence type="predicted"/>
<dbReference type="Proteomes" id="UP001459277">
    <property type="component" value="Unassembled WGS sequence"/>
</dbReference>
<dbReference type="GO" id="GO:0003676">
    <property type="term" value="F:nucleic acid binding"/>
    <property type="evidence" value="ECO:0007669"/>
    <property type="project" value="InterPro"/>
</dbReference>
<name>A0AAW2E315_9ROSI</name>
<dbReference type="GO" id="GO:0004523">
    <property type="term" value="F:RNA-DNA hybrid ribonuclease activity"/>
    <property type="evidence" value="ECO:0007669"/>
    <property type="project" value="InterPro"/>
</dbReference>
<keyword evidence="3" id="KW-1185">Reference proteome</keyword>
<dbReference type="AlphaFoldDB" id="A0AAW2E315"/>
<evidence type="ECO:0000313" key="2">
    <source>
        <dbReference type="EMBL" id="KAL0016724.1"/>
    </source>
</evidence>
<organism evidence="2 3">
    <name type="scientific">Lithocarpus litseifolius</name>
    <dbReference type="NCBI Taxonomy" id="425828"/>
    <lineage>
        <taxon>Eukaryota</taxon>
        <taxon>Viridiplantae</taxon>
        <taxon>Streptophyta</taxon>
        <taxon>Embryophyta</taxon>
        <taxon>Tracheophyta</taxon>
        <taxon>Spermatophyta</taxon>
        <taxon>Magnoliopsida</taxon>
        <taxon>eudicotyledons</taxon>
        <taxon>Gunneridae</taxon>
        <taxon>Pentapetalae</taxon>
        <taxon>rosids</taxon>
        <taxon>fabids</taxon>
        <taxon>Fagales</taxon>
        <taxon>Fagaceae</taxon>
        <taxon>Lithocarpus</taxon>
    </lineage>
</organism>
<sequence length="76" mass="8701">VIVEMIDSFDCSNRKHSPLLDDCKSLLSRFTQTRVVHVLREANKCANFLARRGCTMREDFVIFDAPPSVDLVNFLV</sequence>
<comment type="caution">
    <text evidence="2">The sequence shown here is derived from an EMBL/GenBank/DDBJ whole genome shotgun (WGS) entry which is preliminary data.</text>
</comment>
<feature type="non-terminal residue" evidence="2">
    <location>
        <position position="1"/>
    </location>
</feature>
<dbReference type="InterPro" id="IPR002156">
    <property type="entry name" value="RNaseH_domain"/>
</dbReference>
<dbReference type="EMBL" id="JAZDWU010000001">
    <property type="protein sequence ID" value="KAL0016724.1"/>
    <property type="molecule type" value="Genomic_DNA"/>
</dbReference>
<feature type="domain" description="RNase H type-1" evidence="1">
    <location>
        <begin position="5"/>
        <end position="52"/>
    </location>
</feature>
<dbReference type="InterPro" id="IPR036397">
    <property type="entry name" value="RNaseH_sf"/>
</dbReference>
<gene>
    <name evidence="2" type="ORF">SO802_003793</name>
</gene>